<sequence>MKINIENDITAELLLQGIKFHRETNKDKEACNKIKELEVLLINIMGYLGYLRYETTTEFNNASGKDIREKIDSLIKSVEDEIYEIKEEEVEQND</sequence>
<name>A0A2H4JBA6_9CAUD</name>
<proteinExistence type="predicted"/>
<dbReference type="EMBL" id="MF417958">
    <property type="protein sequence ID" value="ASN72542.1"/>
    <property type="molecule type" value="Genomic_DNA"/>
</dbReference>
<gene>
    <name evidence="1" type="ORF">7F13_3</name>
</gene>
<protein>
    <submittedName>
        <fullName evidence="1">Uncharacterized protein</fullName>
    </submittedName>
</protein>
<accession>A0A2H4JBA6</accession>
<reference evidence="1" key="1">
    <citation type="submission" date="2017-06" db="EMBL/GenBank/DDBJ databases">
        <title>Novel phages from South African skin metaviromes.</title>
        <authorList>
            <person name="van Zyl L.J."/>
            <person name="Abrahams Y."/>
            <person name="Stander E.A."/>
            <person name="Kirby B.M."/>
            <person name="Clavaud C."/>
            <person name="Farcet C."/>
            <person name="Breton L."/>
            <person name="Trindade M.I."/>
        </authorList>
    </citation>
    <scope>NUCLEOTIDE SEQUENCE</scope>
</reference>
<evidence type="ECO:0000313" key="1">
    <source>
        <dbReference type="EMBL" id="ASN72542.1"/>
    </source>
</evidence>
<organism evidence="1">
    <name type="scientific">uncultured Caudovirales phage</name>
    <dbReference type="NCBI Taxonomy" id="2100421"/>
    <lineage>
        <taxon>Viruses</taxon>
        <taxon>Duplodnaviria</taxon>
        <taxon>Heunggongvirae</taxon>
        <taxon>Uroviricota</taxon>
        <taxon>Caudoviricetes</taxon>
        <taxon>Peduoviridae</taxon>
        <taxon>Maltschvirus</taxon>
        <taxon>Maltschvirus maltsch</taxon>
    </lineage>
</organism>